<accession>A0A372LU07</accession>
<keyword evidence="3 5" id="KW-1133">Transmembrane helix</keyword>
<protein>
    <submittedName>
        <fullName evidence="9">Nodulation protein NfeD</fullName>
    </submittedName>
</protein>
<dbReference type="InterPro" id="IPR029045">
    <property type="entry name" value="ClpP/crotonase-like_dom_sf"/>
</dbReference>
<dbReference type="RefSeq" id="WP_117324756.1">
    <property type="nucleotide sequence ID" value="NZ_QVTE01000001.1"/>
</dbReference>
<dbReference type="Gene3D" id="3.90.226.10">
    <property type="entry name" value="2-enoyl-CoA Hydratase, Chain A, domain 1"/>
    <property type="match status" value="1"/>
</dbReference>
<name>A0A372LU07_9BACI</name>
<evidence type="ECO:0000256" key="4">
    <source>
        <dbReference type="ARBA" id="ARBA00023136"/>
    </source>
</evidence>
<evidence type="ECO:0000259" key="6">
    <source>
        <dbReference type="Pfam" id="PF01957"/>
    </source>
</evidence>
<evidence type="ECO:0000256" key="2">
    <source>
        <dbReference type="ARBA" id="ARBA00022692"/>
    </source>
</evidence>
<gene>
    <name evidence="9" type="ORF">D0469_00820</name>
</gene>
<reference evidence="9 10" key="1">
    <citation type="submission" date="2018-08" db="EMBL/GenBank/DDBJ databases">
        <title>Bacillus chawlae sp. nov., Bacillus glennii sp. nov., and Bacillus saganii sp. nov. Isolated from the Vehicle Assembly Building at Kennedy Space Center where the Viking Spacecraft were Assembled.</title>
        <authorList>
            <person name="Seuylemezian A."/>
            <person name="Vaishampayan P."/>
        </authorList>
    </citation>
    <scope>NUCLEOTIDE SEQUENCE [LARGE SCALE GENOMIC DNA]</scope>
    <source>
        <strain evidence="9 10">V47-23a</strain>
    </source>
</reference>
<dbReference type="PANTHER" id="PTHR33507">
    <property type="entry name" value="INNER MEMBRANE PROTEIN YBBJ"/>
    <property type="match status" value="1"/>
</dbReference>
<evidence type="ECO:0000259" key="8">
    <source>
        <dbReference type="Pfam" id="PF25145"/>
    </source>
</evidence>
<dbReference type="Gene3D" id="2.40.50.140">
    <property type="entry name" value="Nucleic acid-binding proteins"/>
    <property type="match status" value="1"/>
</dbReference>
<evidence type="ECO:0000256" key="5">
    <source>
        <dbReference type="SAM" id="Phobius"/>
    </source>
</evidence>
<dbReference type="Pfam" id="PF24961">
    <property type="entry name" value="NfeD_membrane"/>
    <property type="match status" value="1"/>
</dbReference>
<dbReference type="InterPro" id="IPR012340">
    <property type="entry name" value="NA-bd_OB-fold"/>
</dbReference>
<dbReference type="CDD" id="cd07021">
    <property type="entry name" value="Clp_protease_NfeD_like"/>
    <property type="match status" value="1"/>
</dbReference>
<feature type="domain" description="NfeD integral membrane" evidence="7">
    <location>
        <begin position="234"/>
        <end position="347"/>
    </location>
</feature>
<feature type="domain" description="NfeD1b N-terminal" evidence="8">
    <location>
        <begin position="30"/>
        <end position="216"/>
    </location>
</feature>
<evidence type="ECO:0000259" key="7">
    <source>
        <dbReference type="Pfam" id="PF24961"/>
    </source>
</evidence>
<dbReference type="Pfam" id="PF01957">
    <property type="entry name" value="NfeD"/>
    <property type="match status" value="1"/>
</dbReference>
<feature type="domain" description="NfeD-like C-terminal" evidence="6">
    <location>
        <begin position="379"/>
        <end position="432"/>
    </location>
</feature>
<dbReference type="Proteomes" id="UP000264541">
    <property type="component" value="Unassembled WGS sequence"/>
</dbReference>
<dbReference type="InterPro" id="IPR056738">
    <property type="entry name" value="NfeD1b_N"/>
</dbReference>
<keyword evidence="4 5" id="KW-0472">Membrane</keyword>
<dbReference type="EMBL" id="QVTE01000001">
    <property type="protein sequence ID" value="RFU71683.1"/>
    <property type="molecule type" value="Genomic_DNA"/>
</dbReference>
<dbReference type="SUPFAM" id="SSF52096">
    <property type="entry name" value="ClpP/crotonase"/>
    <property type="match status" value="1"/>
</dbReference>
<keyword evidence="2 5" id="KW-0812">Transmembrane</keyword>
<feature type="transmembrane region" description="Helical" evidence="5">
    <location>
        <begin position="327"/>
        <end position="349"/>
    </location>
</feature>
<dbReference type="SUPFAM" id="SSF141322">
    <property type="entry name" value="NfeD domain-like"/>
    <property type="match status" value="1"/>
</dbReference>
<dbReference type="AlphaFoldDB" id="A0A372LU07"/>
<dbReference type="Pfam" id="PF25145">
    <property type="entry name" value="NfeD1b_N"/>
    <property type="match status" value="1"/>
</dbReference>
<comment type="subcellular location">
    <subcellularLocation>
        <location evidence="1">Membrane</location>
        <topology evidence="1">Multi-pass membrane protein</topology>
    </subcellularLocation>
</comment>
<dbReference type="InterPro" id="IPR056739">
    <property type="entry name" value="NfeD_membrane"/>
</dbReference>
<comment type="caution">
    <text evidence="9">The sequence shown here is derived from an EMBL/GenBank/DDBJ whole genome shotgun (WGS) entry which is preliminary data.</text>
</comment>
<evidence type="ECO:0000256" key="3">
    <source>
        <dbReference type="ARBA" id="ARBA00022989"/>
    </source>
</evidence>
<evidence type="ECO:0000313" key="10">
    <source>
        <dbReference type="Proteomes" id="UP000264541"/>
    </source>
</evidence>
<dbReference type="InterPro" id="IPR052165">
    <property type="entry name" value="Membrane_assoc_protease"/>
</dbReference>
<organism evidence="9 10">
    <name type="scientific">Peribacillus saganii</name>
    <dbReference type="NCBI Taxonomy" id="2303992"/>
    <lineage>
        <taxon>Bacteria</taxon>
        <taxon>Bacillati</taxon>
        <taxon>Bacillota</taxon>
        <taxon>Bacilli</taxon>
        <taxon>Bacillales</taxon>
        <taxon>Bacillaceae</taxon>
        <taxon>Peribacillus</taxon>
    </lineage>
</organism>
<dbReference type="OrthoDB" id="9806253at2"/>
<dbReference type="GO" id="GO:0005886">
    <property type="term" value="C:plasma membrane"/>
    <property type="evidence" value="ECO:0007669"/>
    <property type="project" value="TreeGrafter"/>
</dbReference>
<dbReference type="PANTHER" id="PTHR33507:SF3">
    <property type="entry name" value="INNER MEMBRANE PROTEIN YBBJ"/>
    <property type="match status" value="1"/>
</dbReference>
<feature type="transmembrane region" description="Helical" evidence="5">
    <location>
        <begin position="255"/>
        <end position="272"/>
    </location>
</feature>
<sequence length="439" mass="46734">MRKWSVIMFLFLGLGLISFLPQTEAKQQMVYVVPIEDTVEKGLNAFLSRSINTAEEEGADMIIFDVNTPGGAVDAAGKIAKSISETKLHTVAFVNNQALSAGAYISLSADEIYMVPGATMGAAAVIDSAGNAADKKAQSYWLAALKTAAEQNGRDPIYAQAMADESINLPKYGAEKGRLLTFTAEQAEKAGYSEGTVAGRAELYSRLGIENADIRQLDESFAEKLARFITHPVVVPILLTLASIGLVMELYTPGFGLPGLTGMLSLLLFFYGHMVSGLAGYESLLLFVAGVILIILEVFVPGGLVGVLGLAGVVGSLFMASDNVSHMAVSLLIAFAAALILSIILVKVFGRKMKFFKKIILTDSTSTESGYISNRSRVELIGKTGLAATDLRPSGTVIIDDERIDVVTEGSFISKGTTVKVIKTEGSRIVVREAGQLKD</sequence>
<proteinExistence type="predicted"/>
<feature type="transmembrane region" description="Helical" evidence="5">
    <location>
        <begin position="228"/>
        <end position="248"/>
    </location>
</feature>
<evidence type="ECO:0000256" key="1">
    <source>
        <dbReference type="ARBA" id="ARBA00004141"/>
    </source>
</evidence>
<keyword evidence="10" id="KW-1185">Reference proteome</keyword>
<evidence type="ECO:0000313" key="9">
    <source>
        <dbReference type="EMBL" id="RFU71683.1"/>
    </source>
</evidence>
<dbReference type="InterPro" id="IPR002810">
    <property type="entry name" value="NfeD-like_C"/>
</dbReference>